<evidence type="ECO:0000256" key="2">
    <source>
        <dbReference type="ARBA" id="ARBA00006386"/>
    </source>
</evidence>
<dbReference type="PANTHER" id="PTHR34184">
    <property type="entry name" value="UPF0718 PROTEIN YCGR"/>
    <property type="match status" value="1"/>
</dbReference>
<dbReference type="AlphaFoldDB" id="A0A9X0WNZ6"/>
<keyword evidence="6 7" id="KW-0472">Membrane</keyword>
<evidence type="ECO:0000256" key="7">
    <source>
        <dbReference type="SAM" id="Phobius"/>
    </source>
</evidence>
<accession>A0A9X0WNZ6</accession>
<comment type="similarity">
    <text evidence="2">Belongs to the UPF0718 family.</text>
</comment>
<evidence type="ECO:0000256" key="3">
    <source>
        <dbReference type="ARBA" id="ARBA00022475"/>
    </source>
</evidence>
<dbReference type="GO" id="GO:0005886">
    <property type="term" value="C:plasma membrane"/>
    <property type="evidence" value="ECO:0007669"/>
    <property type="project" value="UniProtKB-SubCell"/>
</dbReference>
<evidence type="ECO:0000256" key="6">
    <source>
        <dbReference type="ARBA" id="ARBA00023136"/>
    </source>
</evidence>
<evidence type="ECO:0000313" key="8">
    <source>
        <dbReference type="EMBL" id="MBK4779607.1"/>
    </source>
</evidence>
<dbReference type="Pfam" id="PF03773">
    <property type="entry name" value="ArsP_1"/>
    <property type="match status" value="1"/>
</dbReference>
<gene>
    <name evidence="8" type="ORF">BTU61_05245</name>
    <name evidence="9" type="ORF">J4854_07580</name>
</gene>
<feature type="transmembrane region" description="Helical" evidence="7">
    <location>
        <begin position="60"/>
        <end position="81"/>
    </location>
</feature>
<feature type="transmembrane region" description="Helical" evidence="7">
    <location>
        <begin position="278"/>
        <end position="296"/>
    </location>
</feature>
<proteinExistence type="inferred from homology"/>
<feature type="transmembrane region" description="Helical" evidence="7">
    <location>
        <begin position="12"/>
        <end position="39"/>
    </location>
</feature>
<dbReference type="PANTHER" id="PTHR34184:SF4">
    <property type="entry name" value="UPF0718 PROTEIN YCGR"/>
    <property type="match status" value="1"/>
</dbReference>
<comment type="subcellular location">
    <subcellularLocation>
        <location evidence="1">Cell membrane</location>
        <topology evidence="1">Multi-pass membrane protein</topology>
    </subcellularLocation>
</comment>
<dbReference type="EMBL" id="CP072329">
    <property type="protein sequence ID" value="QUB38401.1"/>
    <property type="molecule type" value="Genomic_DNA"/>
</dbReference>
<dbReference type="RefSeq" id="WP_200772635.1">
    <property type="nucleotide sequence ID" value="NZ_CP072329.1"/>
</dbReference>
<evidence type="ECO:0000256" key="4">
    <source>
        <dbReference type="ARBA" id="ARBA00022692"/>
    </source>
</evidence>
<evidence type="ECO:0000313" key="10">
    <source>
        <dbReference type="Proteomes" id="UP000676511"/>
    </source>
</evidence>
<dbReference type="InterPro" id="IPR005524">
    <property type="entry name" value="DUF318"/>
</dbReference>
<reference evidence="8" key="1">
    <citation type="submission" date="2016-12" db="EMBL/GenBank/DDBJ databases">
        <title>Draft genome of Streptococcus lactarius CCUG 66490T type strain.</title>
        <authorList>
            <person name="Salva-Serra F."/>
            <person name="Engstrom-Jakobsson H."/>
            <person name="Thorell K."/>
            <person name="Gomila M."/>
            <person name="Gonzales-Siles L."/>
            <person name="Busquets A."/>
            <person name="Jaen-Luchoro D."/>
            <person name="Karlsson R."/>
            <person name="Kristiansson E."/>
            <person name="Moore E."/>
        </authorList>
    </citation>
    <scope>NUCLEOTIDE SEQUENCE</scope>
    <source>
        <strain evidence="8">CCUG 66490</strain>
    </source>
</reference>
<evidence type="ECO:0000313" key="9">
    <source>
        <dbReference type="EMBL" id="QUB38401.1"/>
    </source>
</evidence>
<evidence type="ECO:0000256" key="5">
    <source>
        <dbReference type="ARBA" id="ARBA00022989"/>
    </source>
</evidence>
<organism evidence="8 11">
    <name type="scientific">Streptococcus lactarius</name>
    <dbReference type="NCBI Taxonomy" id="684066"/>
    <lineage>
        <taxon>Bacteria</taxon>
        <taxon>Bacillati</taxon>
        <taxon>Bacillota</taxon>
        <taxon>Bacilli</taxon>
        <taxon>Lactobacillales</taxon>
        <taxon>Streptococcaceae</taxon>
        <taxon>Streptococcus</taxon>
    </lineage>
</organism>
<evidence type="ECO:0000256" key="1">
    <source>
        <dbReference type="ARBA" id="ARBA00004651"/>
    </source>
</evidence>
<dbReference type="InterPro" id="IPR052923">
    <property type="entry name" value="UPF0718"/>
</dbReference>
<keyword evidence="10" id="KW-1185">Reference proteome</keyword>
<feature type="transmembrane region" description="Helical" evidence="7">
    <location>
        <begin position="93"/>
        <end position="116"/>
    </location>
</feature>
<feature type="transmembrane region" description="Helical" evidence="7">
    <location>
        <begin position="210"/>
        <end position="231"/>
    </location>
</feature>
<feature type="transmembrane region" description="Helical" evidence="7">
    <location>
        <begin position="237"/>
        <end position="258"/>
    </location>
</feature>
<keyword evidence="3" id="KW-1003">Cell membrane</keyword>
<keyword evidence="4 7" id="KW-0812">Transmembrane</keyword>
<keyword evidence="5 7" id="KW-1133">Transmembrane helix</keyword>
<dbReference type="Proteomes" id="UP000676511">
    <property type="component" value="Chromosome"/>
</dbReference>
<evidence type="ECO:0000313" key="11">
    <source>
        <dbReference type="Proteomes" id="UP001138780"/>
    </source>
</evidence>
<name>A0A9X0WNZ6_9STRE</name>
<reference evidence="9 10" key="2">
    <citation type="submission" date="2021-03" db="EMBL/GenBank/DDBJ databases">
        <title>Human Oral Microbial Genomes.</title>
        <authorList>
            <person name="Johnston C.D."/>
            <person name="Chen T."/>
            <person name="Dewhirst F.E."/>
        </authorList>
    </citation>
    <scope>NUCLEOTIDE SEQUENCE [LARGE SCALE GENOMIC DNA]</scope>
    <source>
        <strain evidence="9 10">CCUG 66490</strain>
    </source>
</reference>
<dbReference type="EMBL" id="MRXX01000006">
    <property type="protein sequence ID" value="MBK4779607.1"/>
    <property type="molecule type" value="Genomic_DNA"/>
</dbReference>
<feature type="transmembrane region" description="Helical" evidence="7">
    <location>
        <begin position="123"/>
        <end position="144"/>
    </location>
</feature>
<sequence length="301" mass="33173">MALFQHLPSSVLQAGAIFLSIIIEALPFVLIGSIISGIIEVYITPERVYRFLPRNKFGRIFFGTFVGFIFPSCECGIVPIINRFLEKKVPSYTAVPFLVTAPVINPIVLFATYSAFGNSLKMALYRALGSLLVATVLGIFLGFIQTDSIQKEQRKAVHEHNFSGLSKGKKLFQVLVQAIDEFFDTGRYLVFGCLFASLVQVYVPTRILTSISATPVVAILLLMVLSFLLSLCSEADAFVGSSLLSSFGLAPVLAFLVIGPMLDVKNLLMMKNYLKARFIWQFIGIVCGVVLLYAWFVGVVL</sequence>
<protein>
    <submittedName>
        <fullName evidence="9">Permease</fullName>
    </submittedName>
</protein>
<dbReference type="Proteomes" id="UP001138780">
    <property type="component" value="Unassembled WGS sequence"/>
</dbReference>